<keyword evidence="2" id="KW-1185">Reference proteome</keyword>
<dbReference type="KEGG" id="blag:BLTE_16630"/>
<evidence type="ECO:0000313" key="2">
    <source>
        <dbReference type="Proteomes" id="UP000266934"/>
    </source>
</evidence>
<proteinExistence type="predicted"/>
<reference evidence="1 2" key="1">
    <citation type="submission" date="2018-08" db="EMBL/GenBank/DDBJ databases">
        <title>Complete genome sequencing of Blastochloris tepida GI.</title>
        <authorList>
            <person name="Tsukatani Y."/>
            <person name="Mori H."/>
        </authorList>
    </citation>
    <scope>NUCLEOTIDE SEQUENCE [LARGE SCALE GENOMIC DNA]</scope>
    <source>
        <strain evidence="1 2">GI</strain>
    </source>
</reference>
<dbReference type="PANTHER" id="PTHR30217">
    <property type="entry name" value="PEPTIDASE U32 FAMILY"/>
    <property type="match status" value="1"/>
</dbReference>
<sequence>MRIVAPVSSAAEVVPLAEAGADEIYCGLVPRSWVERFGSAGANRRIFGNLSGEDELAEVVRRARDHGCRVSLVMNAPHYSGPQAGALLDLAECFQALGGEALIVGDIGILALLAGHGLTLRLHVSSLLSCRNKEAAALYRELGAHRVVLPRDLTVAEITALVAATPGIEFEAFILNDGCVFEEGQCHTIHLPGRLGGPICLDNHQIEHARADGAALSEAEAAMLAANDAKYREWLWYRFSCGFSVTEEGYPFGPCGLCALPQLAAGGVAAVKIAGREGPLARKLRSVEMVQRTRLSLGEGEAAAQGLARDLRHRPDLCDTGYMCYYR</sequence>
<dbReference type="PANTHER" id="PTHR30217:SF3">
    <property type="entry name" value="UBIQUINONE BIOSYNTHESIS PROTEIN UBIU"/>
    <property type="match status" value="1"/>
</dbReference>
<protein>
    <recommendedName>
        <fullName evidence="3">Peptidase U32</fullName>
    </recommendedName>
</protein>
<gene>
    <name evidence="1" type="ORF">BLTE_16630</name>
</gene>
<dbReference type="InterPro" id="IPR051454">
    <property type="entry name" value="RNA/ubiquinone_mod_enzymes"/>
</dbReference>
<dbReference type="OrthoDB" id="1983353at2"/>
<dbReference type="Pfam" id="PF01136">
    <property type="entry name" value="Peptidase_U32"/>
    <property type="match status" value="1"/>
</dbReference>
<evidence type="ECO:0000313" key="1">
    <source>
        <dbReference type="EMBL" id="BBF92978.1"/>
    </source>
</evidence>
<dbReference type="EMBL" id="AP018907">
    <property type="protein sequence ID" value="BBF92978.1"/>
    <property type="molecule type" value="Genomic_DNA"/>
</dbReference>
<dbReference type="RefSeq" id="WP_126399247.1">
    <property type="nucleotide sequence ID" value="NZ_AP018907.1"/>
</dbReference>
<dbReference type="InterPro" id="IPR001539">
    <property type="entry name" value="Peptidase_U32"/>
</dbReference>
<accession>A0A348G095</accession>
<evidence type="ECO:0008006" key="3">
    <source>
        <dbReference type="Google" id="ProtNLM"/>
    </source>
</evidence>
<name>A0A348G095_9HYPH</name>
<dbReference type="AlphaFoldDB" id="A0A348G095"/>
<dbReference type="Proteomes" id="UP000266934">
    <property type="component" value="Chromosome"/>
</dbReference>
<organism evidence="1 2">
    <name type="scientific">Blastochloris tepida</name>
    <dbReference type="NCBI Taxonomy" id="2233851"/>
    <lineage>
        <taxon>Bacteria</taxon>
        <taxon>Pseudomonadati</taxon>
        <taxon>Pseudomonadota</taxon>
        <taxon>Alphaproteobacteria</taxon>
        <taxon>Hyphomicrobiales</taxon>
        <taxon>Blastochloridaceae</taxon>
        <taxon>Blastochloris</taxon>
    </lineage>
</organism>